<proteinExistence type="predicted"/>
<comment type="caution">
    <text evidence="1">The sequence shown here is derived from an EMBL/GenBank/DDBJ whole genome shotgun (WGS) entry which is preliminary data.</text>
</comment>
<dbReference type="EMBL" id="QNRR01000008">
    <property type="protein sequence ID" value="RBP40300.1"/>
    <property type="molecule type" value="Genomic_DNA"/>
</dbReference>
<evidence type="ECO:0000313" key="2">
    <source>
        <dbReference type="Proteomes" id="UP000253426"/>
    </source>
</evidence>
<dbReference type="AlphaFoldDB" id="A0A366HE06"/>
<evidence type="ECO:0000313" key="1">
    <source>
        <dbReference type="EMBL" id="RBP40300.1"/>
    </source>
</evidence>
<sequence length="560" mass="64809">MDSEGPATARTFMHSHTFARRCSCAIRCLLFAAFVFLAASARVEAQRNSWTSDDVRPLTKLPWLGAELRPLDVMLDEIFREPNETIRYAVLAEYLAMIPVEQLGEAYNRCILLEGKQTPDELVEFLLHIWARRDPHACWKKAKTLFDLVGIEEGILCYDSYMDRPKITVQNRDAFRASRYWLQQKASILGFITGLQDSPLPEEERVRLMRECVDIWFTKFKTWPNKGLYSDYRWSLWGRFRTFDLTLDELRPYPLTARDNGARAESEIALRRWLEKAPQEAVQILDKITVQNEEWKAYQISEIEAGREVGPQGALPFPSTEWLWLWRGLDPEGMLTWARRAGSVSDPVVLAARGMLLSQVDERTRAEWFQAARDADEHDAVLSDLLGQWSIWDTRAAMRTALGFQKHESPHLSSTVQSDATNNFLPPNLRHGNLGFIREFDVELLRKRFDDGYLYDWATEAMEAWGRVDVGEAARYGLEGLMKLNHYPRSDLIKFLKGENNEFSDTGDMIDRTFCYLRVWAVVRPDEMKTWIATIQDSAMRDALTWLLENPWGTGENVEQ</sequence>
<name>A0A366HE06_9BACT</name>
<gene>
    <name evidence="1" type="ORF">DES53_1086</name>
</gene>
<organism evidence="1 2">
    <name type="scientific">Roseimicrobium gellanilyticum</name>
    <dbReference type="NCBI Taxonomy" id="748857"/>
    <lineage>
        <taxon>Bacteria</taxon>
        <taxon>Pseudomonadati</taxon>
        <taxon>Verrucomicrobiota</taxon>
        <taxon>Verrucomicrobiia</taxon>
        <taxon>Verrucomicrobiales</taxon>
        <taxon>Verrucomicrobiaceae</taxon>
        <taxon>Roseimicrobium</taxon>
    </lineage>
</organism>
<protein>
    <submittedName>
        <fullName evidence="1">Uncharacterized protein</fullName>
    </submittedName>
</protein>
<reference evidence="1 2" key="1">
    <citation type="submission" date="2018-06" db="EMBL/GenBank/DDBJ databases">
        <title>Genomic Encyclopedia of Type Strains, Phase IV (KMG-IV): sequencing the most valuable type-strain genomes for metagenomic binning, comparative biology and taxonomic classification.</title>
        <authorList>
            <person name="Goeker M."/>
        </authorList>
    </citation>
    <scope>NUCLEOTIDE SEQUENCE [LARGE SCALE GENOMIC DNA]</scope>
    <source>
        <strain evidence="1 2">DSM 25532</strain>
    </source>
</reference>
<keyword evidence="2" id="KW-1185">Reference proteome</keyword>
<accession>A0A366HE06</accession>
<dbReference type="Proteomes" id="UP000253426">
    <property type="component" value="Unassembled WGS sequence"/>
</dbReference>